<keyword evidence="4" id="KW-1185">Reference proteome</keyword>
<gene>
    <name evidence="2" type="ORF">EDD74_106112</name>
    <name evidence="1" type="ORF">FAEUMB_08650</name>
</gene>
<dbReference type="InterPro" id="IPR036388">
    <property type="entry name" value="WH-like_DNA-bd_sf"/>
</dbReference>
<dbReference type="Pfam" id="PF14277">
    <property type="entry name" value="DUF4364"/>
    <property type="match status" value="1"/>
</dbReference>
<reference evidence="2 3" key="2">
    <citation type="submission" date="2019-03" db="EMBL/GenBank/DDBJ databases">
        <title>Genomic Encyclopedia of Type Strains, Phase IV (KMG-IV): sequencing the most valuable type-strain genomes for metagenomic binning, comparative biology and taxonomic classification.</title>
        <authorList>
            <person name="Goeker M."/>
        </authorList>
    </citation>
    <scope>NUCLEOTIDE SEQUENCE [LARGE SCALE GENOMIC DNA]</scope>
    <source>
        <strain evidence="2 3">DSM 103426</strain>
    </source>
</reference>
<evidence type="ECO:0000313" key="1">
    <source>
        <dbReference type="EMBL" id="GBU04324.1"/>
    </source>
</evidence>
<dbReference type="InterPro" id="IPR025374">
    <property type="entry name" value="DUF4364"/>
</dbReference>
<evidence type="ECO:0000313" key="4">
    <source>
        <dbReference type="Proteomes" id="UP000702954"/>
    </source>
</evidence>
<protein>
    <submittedName>
        <fullName evidence="2">Uncharacterized protein DUF4364</fullName>
    </submittedName>
</protein>
<dbReference type="Gene3D" id="1.10.10.10">
    <property type="entry name" value="Winged helix-like DNA-binding domain superfamily/Winged helix DNA-binding domain"/>
    <property type="match status" value="1"/>
</dbReference>
<dbReference type="InterPro" id="IPR036390">
    <property type="entry name" value="WH_DNA-bd_sf"/>
</dbReference>
<proteinExistence type="predicted"/>
<name>A0A4R3JQ59_9FIRM</name>
<organism evidence="2 3">
    <name type="scientific">Faecalimonas umbilicata</name>
    <dbReference type="NCBI Taxonomy" id="1912855"/>
    <lineage>
        <taxon>Bacteria</taxon>
        <taxon>Bacillati</taxon>
        <taxon>Bacillota</taxon>
        <taxon>Clostridia</taxon>
        <taxon>Lachnospirales</taxon>
        <taxon>Lachnospiraceae</taxon>
        <taxon>Faecalimonas</taxon>
    </lineage>
</organism>
<accession>A0A4R3JQ59</accession>
<comment type="caution">
    <text evidence="2">The sequence shown here is derived from an EMBL/GenBank/DDBJ whole genome shotgun (WGS) entry which is preliminary data.</text>
</comment>
<sequence>MSDSFTLYKLIVLYMLQKVDFPLTNSQISEFVLDKEYTNYFTLQQALSEMENANLIRLEKEHSRTFYHLTEEGAETIQFFQNKISPTIQDEIDTFLQEKHYELKNAVAVRADYYRNDNHEFSVRCQVTENHGSLIDLTITVPTEQEAKTVVHHWKQKNQEIYAFVMQNLL</sequence>
<dbReference type="EMBL" id="BHEO01000002">
    <property type="protein sequence ID" value="GBU04324.1"/>
    <property type="molecule type" value="Genomic_DNA"/>
</dbReference>
<dbReference type="GeneID" id="97507679"/>
<dbReference type="Proteomes" id="UP000294613">
    <property type="component" value="Unassembled WGS sequence"/>
</dbReference>
<dbReference type="Proteomes" id="UP000702954">
    <property type="component" value="Unassembled WGS sequence"/>
</dbReference>
<evidence type="ECO:0000313" key="3">
    <source>
        <dbReference type="Proteomes" id="UP000294613"/>
    </source>
</evidence>
<reference evidence="1 4" key="1">
    <citation type="journal article" date="2018" name="Int. J. Syst. Evol. Microbiol.">
        <title>Draft Genome Sequence of Faecalimonas umbilicata JCM 30896T, an Acetate-Producing Bacterium Isolated from Human Feces.</title>
        <authorList>
            <person name="Sakamoto M."/>
            <person name="Ikeyama N."/>
            <person name="Yuki M."/>
            <person name="Ohkuma M."/>
        </authorList>
    </citation>
    <scope>NUCLEOTIDE SEQUENCE [LARGE SCALE GENOMIC DNA]</scope>
    <source>
        <strain evidence="1 4">EGH7</strain>
    </source>
</reference>
<dbReference type="EMBL" id="SLZV01000006">
    <property type="protein sequence ID" value="TCS68908.1"/>
    <property type="molecule type" value="Genomic_DNA"/>
</dbReference>
<dbReference type="RefSeq" id="WP_008974876.1">
    <property type="nucleotide sequence ID" value="NZ_AP031411.1"/>
</dbReference>
<dbReference type="SUPFAM" id="SSF46785">
    <property type="entry name" value="Winged helix' DNA-binding domain"/>
    <property type="match status" value="1"/>
</dbReference>
<evidence type="ECO:0000313" key="2">
    <source>
        <dbReference type="EMBL" id="TCS68908.1"/>
    </source>
</evidence>
<dbReference type="AlphaFoldDB" id="A0A4R3JQ59"/>